<comment type="similarity">
    <text evidence="2">Belongs to the palmitoyl-protein thioesterase family.</text>
</comment>
<dbReference type="FunFam" id="3.40.50.1820:FF:000037">
    <property type="entry name" value="Lysosomal thioesterase PPT2 homolog"/>
    <property type="match status" value="1"/>
</dbReference>
<dbReference type="Proteomes" id="UP001318040">
    <property type="component" value="Chromosome 10"/>
</dbReference>
<keyword evidence="10" id="KW-1185">Reference proteome</keyword>
<dbReference type="PANTHER" id="PTHR11247">
    <property type="entry name" value="PALMITOYL-PROTEIN THIOESTERASE/DOLICHYLDIPHOSPHATASE 1"/>
    <property type="match status" value="1"/>
</dbReference>
<evidence type="ECO:0000256" key="7">
    <source>
        <dbReference type="ARBA" id="ARBA00038848"/>
    </source>
</evidence>
<keyword evidence="3" id="KW-0732">Signal</keyword>
<dbReference type="Pfam" id="PF02089">
    <property type="entry name" value="Palm_thioest"/>
    <property type="match status" value="1"/>
</dbReference>
<dbReference type="GO" id="GO:0016790">
    <property type="term" value="F:thiolester hydrolase activity"/>
    <property type="evidence" value="ECO:0007669"/>
    <property type="project" value="TreeGrafter"/>
</dbReference>
<organism evidence="10 11">
    <name type="scientific">Petromyzon marinus</name>
    <name type="common">Sea lamprey</name>
    <dbReference type="NCBI Taxonomy" id="7757"/>
    <lineage>
        <taxon>Eukaryota</taxon>
        <taxon>Metazoa</taxon>
        <taxon>Chordata</taxon>
        <taxon>Craniata</taxon>
        <taxon>Vertebrata</taxon>
        <taxon>Cyclostomata</taxon>
        <taxon>Hyperoartia</taxon>
        <taxon>Petromyzontiformes</taxon>
        <taxon>Petromyzontidae</taxon>
        <taxon>Petromyzon</taxon>
    </lineage>
</organism>
<reference evidence="11" key="1">
    <citation type="submission" date="2025-08" db="UniProtKB">
        <authorList>
            <consortium name="RefSeq"/>
        </authorList>
    </citation>
    <scope>IDENTIFICATION</scope>
    <source>
        <tissue evidence="11">Sperm</tissue>
    </source>
</reference>
<proteinExistence type="inferred from homology"/>
<protein>
    <recommendedName>
        <fullName evidence="7">palmitoyl-CoA hydrolase</fullName>
        <ecNumber evidence="7">3.1.2.2</ecNumber>
    </recommendedName>
</protein>
<dbReference type="EC" id="3.1.2.2" evidence="7"/>
<comment type="function">
    <text evidence="9">Catalyzes the cleavage of thioester bonds from S-palmitoyl-CoA or S-palmitoyl-N-acetylcysteamine (unbranched structures) but does not have activity against palmitoylcysteine or palmitoylated proteins, branched structures or bulky head groups. Conversely, hydrolyzes both long and short chain fatty acyl-CoA substrate.</text>
</comment>
<dbReference type="KEGG" id="pmrn:116940799"/>
<dbReference type="GO" id="GO:0005764">
    <property type="term" value="C:lysosome"/>
    <property type="evidence" value="ECO:0007669"/>
    <property type="project" value="UniProtKB-SubCell"/>
</dbReference>
<dbReference type="Gene3D" id="3.40.50.1820">
    <property type="entry name" value="alpha/beta hydrolase"/>
    <property type="match status" value="1"/>
</dbReference>
<dbReference type="SUPFAM" id="SSF53474">
    <property type="entry name" value="alpha/beta-Hydrolases"/>
    <property type="match status" value="1"/>
</dbReference>
<dbReference type="PANTHER" id="PTHR11247:SF27">
    <property type="entry name" value="LYSOSOMAL THIOESTERASE PPT2"/>
    <property type="match status" value="1"/>
</dbReference>
<evidence type="ECO:0000256" key="5">
    <source>
        <dbReference type="ARBA" id="ARBA00023180"/>
    </source>
</evidence>
<evidence type="ECO:0000256" key="6">
    <source>
        <dbReference type="ARBA" id="ARBA00023228"/>
    </source>
</evidence>
<gene>
    <name evidence="11" type="primary">LOC116940799</name>
</gene>
<sequence>MLHCCDTMKSISMAMFSDSKFIVSVTLFGLSAFVAATAAYKPIVIVHGLFGKPCNFHVMARRVEQAHPGTEVSTISLYDGLRSLAPMWDQARGLIHKMQPIMSRAPQGVHLLCYSQGGLLCRAALSLLALHNVDTFISLASPQMGQYGVPALFQKALPMARTHVHNICYNGLGQRLSICNYWNDPLHQEKYETNSKFLAVINNQTHSPHADAWKKNFLRIKNLVMVGGPGEDVVMPWQSSFFESYDEHLGILGMTEQQVYTQDSFGLRTLDEAGNLTKCVVPYVRHLQFPFDRYTFEKCILQWLT</sequence>
<dbReference type="GO" id="GO:0098599">
    <property type="term" value="F:palmitoyl hydrolase activity"/>
    <property type="evidence" value="ECO:0007669"/>
    <property type="project" value="UniProtKB-ARBA"/>
</dbReference>
<keyword evidence="4" id="KW-0378">Hydrolase</keyword>
<evidence type="ECO:0000313" key="10">
    <source>
        <dbReference type="Proteomes" id="UP001318040"/>
    </source>
</evidence>
<evidence type="ECO:0000256" key="9">
    <source>
        <dbReference type="ARBA" id="ARBA00093353"/>
    </source>
</evidence>
<evidence type="ECO:0000313" key="11">
    <source>
        <dbReference type="RefSeq" id="XP_032806896.1"/>
    </source>
</evidence>
<keyword evidence="6" id="KW-0458">Lysosome</keyword>
<keyword evidence="5" id="KW-0325">Glycoprotein</keyword>
<evidence type="ECO:0000256" key="1">
    <source>
        <dbReference type="ARBA" id="ARBA00004371"/>
    </source>
</evidence>
<evidence type="ECO:0000256" key="3">
    <source>
        <dbReference type="ARBA" id="ARBA00022729"/>
    </source>
</evidence>
<name>A0AAJ7SY68_PETMA</name>
<comment type="catalytic activity">
    <reaction evidence="8">
        <text>S-hexadecanoyl-N-acetylcysteamine + H2O = N-acetylcysteamine + hexadecanoate + H(+)</text>
        <dbReference type="Rhea" id="RHEA:84099"/>
        <dbReference type="ChEBI" id="CHEBI:7896"/>
        <dbReference type="ChEBI" id="CHEBI:15377"/>
        <dbReference type="ChEBI" id="CHEBI:15378"/>
        <dbReference type="ChEBI" id="CHEBI:74410"/>
        <dbReference type="ChEBI" id="CHEBI:233601"/>
    </reaction>
</comment>
<comment type="subcellular location">
    <subcellularLocation>
        <location evidence="1">Lysosome</location>
    </subcellularLocation>
</comment>
<evidence type="ECO:0000256" key="2">
    <source>
        <dbReference type="ARBA" id="ARBA00010758"/>
    </source>
</evidence>
<dbReference type="AlphaFoldDB" id="A0AAJ7SY68"/>
<accession>A0AAJ7SY68</accession>
<dbReference type="RefSeq" id="XP_032806896.1">
    <property type="nucleotide sequence ID" value="XM_032951005.1"/>
</dbReference>
<dbReference type="InterPro" id="IPR029058">
    <property type="entry name" value="AB_hydrolase_fold"/>
</dbReference>
<evidence type="ECO:0000256" key="8">
    <source>
        <dbReference type="ARBA" id="ARBA00093223"/>
    </source>
</evidence>
<evidence type="ECO:0000256" key="4">
    <source>
        <dbReference type="ARBA" id="ARBA00022801"/>
    </source>
</evidence>